<evidence type="ECO:0000313" key="5">
    <source>
        <dbReference type="Proteomes" id="UP000007819"/>
    </source>
</evidence>
<dbReference type="PANTHER" id="PTHR31233">
    <property type="entry name" value="BICAUDAL D FAMILY MEMBER"/>
    <property type="match status" value="1"/>
</dbReference>
<name>A0A8R2D5Y1_ACYPI</name>
<dbReference type="EnsemblMetazoa" id="XM_016807617.2">
    <property type="protein sequence ID" value="XP_016663106.1"/>
    <property type="gene ID" value="LOC100571330"/>
</dbReference>
<comment type="similarity">
    <text evidence="1">Belongs to the BicD family.</text>
</comment>
<dbReference type="KEGG" id="api:100571330"/>
<reference evidence="5" key="1">
    <citation type="submission" date="2010-06" db="EMBL/GenBank/DDBJ databases">
        <authorList>
            <person name="Jiang H."/>
            <person name="Abraham K."/>
            <person name="Ali S."/>
            <person name="Alsbrooks S.L."/>
            <person name="Anim B.N."/>
            <person name="Anosike U.S."/>
            <person name="Attaway T."/>
            <person name="Bandaranaike D.P."/>
            <person name="Battles P.K."/>
            <person name="Bell S.N."/>
            <person name="Bell A.V."/>
            <person name="Beltran B."/>
            <person name="Bickham C."/>
            <person name="Bustamante Y."/>
            <person name="Caleb T."/>
            <person name="Canada A."/>
            <person name="Cardenas V."/>
            <person name="Carter K."/>
            <person name="Chacko J."/>
            <person name="Chandrabose M.N."/>
            <person name="Chavez D."/>
            <person name="Chavez A."/>
            <person name="Chen L."/>
            <person name="Chu H.-S."/>
            <person name="Claassen K.J."/>
            <person name="Cockrell R."/>
            <person name="Collins M."/>
            <person name="Cooper J.A."/>
            <person name="Cree A."/>
            <person name="Curry S.M."/>
            <person name="Da Y."/>
            <person name="Dao M.D."/>
            <person name="Das B."/>
            <person name="Davila M.-L."/>
            <person name="Davy-Carroll L."/>
            <person name="Denson S."/>
            <person name="Dinh H."/>
            <person name="Ebong V.E."/>
            <person name="Edwards J.R."/>
            <person name="Egan A."/>
            <person name="El-Daye J."/>
            <person name="Escobedo L."/>
            <person name="Fernandez S."/>
            <person name="Fernando P.R."/>
            <person name="Flagg N."/>
            <person name="Forbes L.D."/>
            <person name="Fowler R.G."/>
            <person name="Fu Q."/>
            <person name="Gabisi R.A."/>
            <person name="Ganer J."/>
            <person name="Garbino Pronczuk A."/>
            <person name="Garcia R.M."/>
            <person name="Garner T."/>
            <person name="Garrett T.E."/>
            <person name="Gonzalez D.A."/>
            <person name="Hamid H."/>
            <person name="Hawkins E.S."/>
            <person name="Hirani K."/>
            <person name="Hogues M.E."/>
            <person name="Hollins B."/>
            <person name="Hsiao C.-H."/>
            <person name="Jabil R."/>
            <person name="James M.L."/>
            <person name="Jhangiani S.N."/>
            <person name="Johnson B."/>
            <person name="Johnson Q."/>
            <person name="Joshi V."/>
            <person name="Kalu J.B."/>
            <person name="Kam C."/>
            <person name="Kashfia A."/>
            <person name="Keebler J."/>
            <person name="Kisamo H."/>
            <person name="Kovar C.L."/>
            <person name="Lago L.A."/>
            <person name="Lai C.-Y."/>
            <person name="Laidlaw J."/>
            <person name="Lara F."/>
            <person name="Le T.-K."/>
            <person name="Lee S.L."/>
            <person name="Legall F.H."/>
            <person name="Lemon S.J."/>
            <person name="Lewis L.R."/>
            <person name="Li B."/>
            <person name="Liu Y."/>
            <person name="Liu Y.-S."/>
            <person name="Lopez J."/>
            <person name="Lozado R.J."/>
            <person name="Lu J."/>
            <person name="Madu R.C."/>
            <person name="Maheshwari M."/>
            <person name="Maheshwari R."/>
            <person name="Malloy K."/>
            <person name="Martinez E."/>
            <person name="Mathew T."/>
            <person name="Mercado I.C."/>
            <person name="Mercado C."/>
            <person name="Meyer B."/>
            <person name="Montgomery K."/>
            <person name="Morgan M.B."/>
            <person name="Munidasa M."/>
            <person name="Nazareth L.V."/>
            <person name="Nelson J."/>
            <person name="Ng B.M."/>
            <person name="Nguyen N.B."/>
            <person name="Nguyen P.Q."/>
            <person name="Nguyen T."/>
            <person name="Obregon M."/>
            <person name="Okwuonu G.O."/>
            <person name="Onwere C.G."/>
            <person name="Orozco G."/>
            <person name="Parra A."/>
            <person name="Patel S."/>
            <person name="Patil S."/>
            <person name="Perez A."/>
            <person name="Perez Y."/>
            <person name="Pham C."/>
            <person name="Primus E.L."/>
            <person name="Pu L.-L."/>
            <person name="Puazo M."/>
            <person name="Qin X."/>
            <person name="Quiroz J.B."/>
            <person name="Reese J."/>
            <person name="Richards S."/>
            <person name="Rives C.M."/>
            <person name="Robberts R."/>
            <person name="Ruiz S.J."/>
            <person name="Ruiz M.J."/>
            <person name="Santibanez J."/>
            <person name="Schneider B.W."/>
            <person name="Sisson I."/>
            <person name="Smith M."/>
            <person name="Sodergren E."/>
            <person name="Song X.-Z."/>
            <person name="Song B.B."/>
            <person name="Summersgill H."/>
            <person name="Thelus R."/>
            <person name="Thornton R.D."/>
            <person name="Trejos Z.Y."/>
            <person name="Usmani K."/>
            <person name="Vattathil S."/>
            <person name="Villasana D."/>
            <person name="Walker D.L."/>
            <person name="Wang S."/>
            <person name="Wang K."/>
            <person name="White C.S."/>
            <person name="Williams A.C."/>
            <person name="Williamson J."/>
            <person name="Wilson K."/>
            <person name="Woghiren I.O."/>
            <person name="Woodworth J.R."/>
            <person name="Worley K.C."/>
            <person name="Wright R.A."/>
            <person name="Wu W."/>
            <person name="Young L."/>
            <person name="Zhang L."/>
            <person name="Zhang J."/>
            <person name="Zhu Y."/>
            <person name="Muzny D.M."/>
            <person name="Weinstock G."/>
            <person name="Gibbs R.A."/>
        </authorList>
    </citation>
    <scope>NUCLEOTIDE SEQUENCE [LARGE SCALE GENOMIC DNA]</scope>
    <source>
        <strain evidence="5">LSR1</strain>
    </source>
</reference>
<sequence length="249" mass="28700">MDVAESQHEINRLKCELDQAHTEEVQSAINALSILEEKQSLTKRYEELENSNENVKQELKITQEALIQTSHKVNDTKSVSEEKNNLKSKYDNNKMVFTESIIQLRDDLRTLKEFTTTISSWNAMFNALTEELVTRMGDLKRQLVAAEGEKKTLNQQLRLSVEHKKVVAHRLEEVEMDREMVVTETISKLRNEMRTLMEDADKLSSSMASFAAMWEEQVPRIDNLERLLVAAEGKKKERRSMGTPNSSTL</sequence>
<proteinExistence type="inferred from homology"/>
<dbReference type="GO" id="GO:0005794">
    <property type="term" value="C:Golgi apparatus"/>
    <property type="evidence" value="ECO:0007669"/>
    <property type="project" value="TreeGrafter"/>
</dbReference>
<dbReference type="InterPro" id="IPR018477">
    <property type="entry name" value="BICD"/>
</dbReference>
<keyword evidence="5" id="KW-1185">Reference proteome</keyword>
<evidence type="ECO:0000313" key="4">
    <source>
        <dbReference type="EnsemblMetazoa" id="XP_016663106.1"/>
    </source>
</evidence>
<dbReference type="AlphaFoldDB" id="A0A8R2D5Y1"/>
<dbReference type="GO" id="GO:0008093">
    <property type="term" value="F:cytoskeletal anchor activity"/>
    <property type="evidence" value="ECO:0007669"/>
    <property type="project" value="InterPro"/>
</dbReference>
<dbReference type="PANTHER" id="PTHR31233:SF6">
    <property type="entry name" value="PROTEIN BICAUDAL D"/>
    <property type="match status" value="1"/>
</dbReference>
<dbReference type="Proteomes" id="UP000007819">
    <property type="component" value="Chromosome A2"/>
</dbReference>
<dbReference type="GO" id="GO:0034452">
    <property type="term" value="F:dynactin binding"/>
    <property type="evidence" value="ECO:0007669"/>
    <property type="project" value="TreeGrafter"/>
</dbReference>
<evidence type="ECO:0000256" key="2">
    <source>
        <dbReference type="ARBA" id="ARBA00023054"/>
    </source>
</evidence>
<evidence type="ECO:0000256" key="1">
    <source>
        <dbReference type="ARBA" id="ARBA00010061"/>
    </source>
</evidence>
<dbReference type="GO" id="GO:0072393">
    <property type="term" value="P:microtubule anchoring at microtubule organizing center"/>
    <property type="evidence" value="ECO:0007669"/>
    <property type="project" value="TreeGrafter"/>
</dbReference>
<protein>
    <submittedName>
        <fullName evidence="4">Uncharacterized protein</fullName>
    </submittedName>
</protein>
<reference evidence="4" key="2">
    <citation type="submission" date="2022-06" db="UniProtKB">
        <authorList>
            <consortium name="EnsemblMetazoa"/>
        </authorList>
    </citation>
    <scope>IDENTIFICATION</scope>
</reference>
<organism evidence="4 5">
    <name type="scientific">Acyrthosiphon pisum</name>
    <name type="common">Pea aphid</name>
    <dbReference type="NCBI Taxonomy" id="7029"/>
    <lineage>
        <taxon>Eukaryota</taxon>
        <taxon>Metazoa</taxon>
        <taxon>Ecdysozoa</taxon>
        <taxon>Arthropoda</taxon>
        <taxon>Hexapoda</taxon>
        <taxon>Insecta</taxon>
        <taxon>Pterygota</taxon>
        <taxon>Neoptera</taxon>
        <taxon>Paraneoptera</taxon>
        <taxon>Hemiptera</taxon>
        <taxon>Sternorrhyncha</taxon>
        <taxon>Aphidomorpha</taxon>
        <taxon>Aphidoidea</taxon>
        <taxon>Aphididae</taxon>
        <taxon>Macrosiphini</taxon>
        <taxon>Acyrthosiphon</taxon>
    </lineage>
</organism>
<dbReference type="GO" id="GO:0070840">
    <property type="term" value="F:dynein complex binding"/>
    <property type="evidence" value="ECO:0007669"/>
    <property type="project" value="InterPro"/>
</dbReference>
<keyword evidence="2 3" id="KW-0175">Coiled coil</keyword>
<accession>A0A8R2D5Y1</accession>
<dbReference type="Gene3D" id="6.10.250.2470">
    <property type="match status" value="2"/>
</dbReference>
<dbReference type="GO" id="GO:0005829">
    <property type="term" value="C:cytosol"/>
    <property type="evidence" value="ECO:0007669"/>
    <property type="project" value="TreeGrafter"/>
</dbReference>
<dbReference type="RefSeq" id="XP_016663106.1">
    <property type="nucleotide sequence ID" value="XM_016807617.1"/>
</dbReference>
<feature type="coiled-coil region" evidence="3">
    <location>
        <begin position="3"/>
        <end position="65"/>
    </location>
</feature>
<dbReference type="GO" id="GO:0070507">
    <property type="term" value="P:regulation of microtubule cytoskeleton organization"/>
    <property type="evidence" value="ECO:0007669"/>
    <property type="project" value="TreeGrafter"/>
</dbReference>
<dbReference type="OrthoDB" id="10069295at2759"/>
<dbReference type="GeneID" id="100571330"/>
<dbReference type="Pfam" id="PF09730">
    <property type="entry name" value="BicD"/>
    <property type="match status" value="2"/>
</dbReference>
<evidence type="ECO:0000256" key="3">
    <source>
        <dbReference type="SAM" id="Coils"/>
    </source>
</evidence>